<proteinExistence type="predicted"/>
<keyword evidence="1" id="KW-0472">Membrane</keyword>
<reference evidence="3" key="1">
    <citation type="journal article" date="2011" name="J. Bacteriol.">
        <title>Genome sequences of eight morphologically diverse alphaproteobacteria.</title>
        <authorList>
            <consortium name="US DOE Joint Genome Institute"/>
            <person name="Brown P.J."/>
            <person name="Kysela D.T."/>
            <person name="Buechlein A."/>
            <person name="Hemmerich C."/>
            <person name="Brun Y.V."/>
        </authorList>
    </citation>
    <scope>NUCLEOTIDE SEQUENCE [LARGE SCALE GENOMIC DNA]</scope>
    <source>
        <strain evidence="3">ATCC 15264 / DSM 4735 / LMG 14903 / NBRC 16000 / CB 81</strain>
    </source>
</reference>
<dbReference type="HOGENOM" id="CLU_3230597_0_0_5"/>
<dbReference type="RefSeq" id="WP_013267447.1">
    <property type="nucleotide sequence ID" value="NC_014375.1"/>
</dbReference>
<gene>
    <name evidence="2" type="ordered locus">Bresu_0027</name>
</gene>
<name>D9QHR7_BRESC</name>
<accession>D9QHR7</accession>
<sequence>MNRNALVVESLRKPAAPSRSVWSMALVMIGTAFGAPVRRAPVR</sequence>
<evidence type="ECO:0000256" key="1">
    <source>
        <dbReference type="SAM" id="Phobius"/>
    </source>
</evidence>
<dbReference type="Proteomes" id="UP000002696">
    <property type="component" value="Chromosome"/>
</dbReference>
<dbReference type="KEGG" id="bsb:Bresu_0027"/>
<feature type="transmembrane region" description="Helical" evidence="1">
    <location>
        <begin position="20"/>
        <end position="37"/>
    </location>
</feature>
<dbReference type="InParanoid" id="D9QHR7"/>
<keyword evidence="1" id="KW-0812">Transmembrane</keyword>
<evidence type="ECO:0000313" key="2">
    <source>
        <dbReference type="EMBL" id="ADK99342.1"/>
    </source>
</evidence>
<dbReference type="EMBL" id="CP002102">
    <property type="protein sequence ID" value="ADK99342.1"/>
    <property type="molecule type" value="Genomic_DNA"/>
</dbReference>
<keyword evidence="3" id="KW-1185">Reference proteome</keyword>
<dbReference type="STRING" id="633149.Bresu_0027"/>
<keyword evidence="1" id="KW-1133">Transmembrane helix</keyword>
<dbReference type="AlphaFoldDB" id="D9QHR7"/>
<organism evidence="2 3">
    <name type="scientific">Brevundimonas subvibrioides (strain ATCC 15264 / DSM 4735 / LMG 14903 / NBRC 16000 / CB 81)</name>
    <name type="common">Caulobacter subvibrioides</name>
    <dbReference type="NCBI Taxonomy" id="633149"/>
    <lineage>
        <taxon>Bacteria</taxon>
        <taxon>Pseudomonadati</taxon>
        <taxon>Pseudomonadota</taxon>
        <taxon>Alphaproteobacteria</taxon>
        <taxon>Caulobacterales</taxon>
        <taxon>Caulobacteraceae</taxon>
        <taxon>Brevundimonas</taxon>
    </lineage>
</organism>
<evidence type="ECO:0000313" key="3">
    <source>
        <dbReference type="Proteomes" id="UP000002696"/>
    </source>
</evidence>
<protein>
    <submittedName>
        <fullName evidence="2">Uncharacterized protein</fullName>
    </submittedName>
</protein>